<dbReference type="UniPathway" id="UPA00074">
    <property type="reaction ID" value="UER00131"/>
</dbReference>
<dbReference type="EMBL" id="CAEZWM010000040">
    <property type="protein sequence ID" value="CAB4652226.1"/>
    <property type="molecule type" value="Genomic_DNA"/>
</dbReference>
<evidence type="ECO:0000256" key="1">
    <source>
        <dbReference type="ARBA" id="ARBA00004672"/>
    </source>
</evidence>
<dbReference type="FunFam" id="3.30.470.20:FF:000015">
    <property type="entry name" value="Phosphoribosylaminoimidazole-succinocarboxamide synthase"/>
    <property type="match status" value="1"/>
</dbReference>
<organism evidence="9">
    <name type="scientific">freshwater metagenome</name>
    <dbReference type="NCBI Taxonomy" id="449393"/>
    <lineage>
        <taxon>unclassified sequences</taxon>
        <taxon>metagenomes</taxon>
        <taxon>ecological metagenomes</taxon>
    </lineage>
</organism>
<dbReference type="PROSITE" id="PS01058">
    <property type="entry name" value="SAICAR_SYNTHETASE_2"/>
    <property type="match status" value="1"/>
</dbReference>
<evidence type="ECO:0000256" key="6">
    <source>
        <dbReference type="ARBA" id="ARBA00022755"/>
    </source>
</evidence>
<evidence type="ECO:0000313" key="10">
    <source>
        <dbReference type="EMBL" id="CAB4777577.1"/>
    </source>
</evidence>
<dbReference type="NCBIfam" id="NF010568">
    <property type="entry name" value="PRK13961.1"/>
    <property type="match status" value="1"/>
</dbReference>
<dbReference type="AlphaFoldDB" id="A0A6J6KSB3"/>
<keyword evidence="5" id="KW-0547">Nucleotide-binding</keyword>
<keyword evidence="4" id="KW-0436">Ligase</keyword>
<dbReference type="InterPro" id="IPR001636">
    <property type="entry name" value="SAICAR_synth"/>
</dbReference>
<evidence type="ECO:0000256" key="3">
    <source>
        <dbReference type="ARBA" id="ARBA00012217"/>
    </source>
</evidence>
<comment type="pathway">
    <text evidence="1">Purine metabolism; IMP biosynthesis via de novo pathway; 5-amino-1-(5-phospho-D-ribosyl)imidazole-4-carboxamide from 5-amino-1-(5-phospho-D-ribosyl)imidazole-4-carboxylate: step 1/2.</text>
</comment>
<dbReference type="Gene3D" id="3.30.200.20">
    <property type="entry name" value="Phosphorylase Kinase, domain 1"/>
    <property type="match status" value="1"/>
</dbReference>
<dbReference type="HAMAP" id="MF_00137">
    <property type="entry name" value="SAICAR_synth"/>
    <property type="match status" value="1"/>
</dbReference>
<dbReference type="NCBIfam" id="TIGR00081">
    <property type="entry name" value="purC"/>
    <property type="match status" value="1"/>
</dbReference>
<dbReference type="EMBL" id="CAFAAH010000089">
    <property type="protein sequence ID" value="CAB4795642.1"/>
    <property type="molecule type" value="Genomic_DNA"/>
</dbReference>
<dbReference type="EMBL" id="CAEZZU010000077">
    <property type="protein sequence ID" value="CAB4777577.1"/>
    <property type="molecule type" value="Genomic_DNA"/>
</dbReference>
<dbReference type="Gene3D" id="3.30.470.20">
    <property type="entry name" value="ATP-grasp fold, B domain"/>
    <property type="match status" value="1"/>
</dbReference>
<evidence type="ECO:0000256" key="5">
    <source>
        <dbReference type="ARBA" id="ARBA00022741"/>
    </source>
</evidence>
<dbReference type="EMBL" id="CAFBOR010000068">
    <property type="protein sequence ID" value="CAB4985443.1"/>
    <property type="molecule type" value="Genomic_DNA"/>
</dbReference>
<dbReference type="PANTHER" id="PTHR43700">
    <property type="entry name" value="PHOSPHORIBOSYLAMINOIMIDAZOLE-SUCCINOCARBOXAMIDE SYNTHASE"/>
    <property type="match status" value="1"/>
</dbReference>
<comment type="similarity">
    <text evidence="2">Belongs to the SAICAR synthetase family.</text>
</comment>
<dbReference type="SUPFAM" id="SSF56104">
    <property type="entry name" value="SAICAR synthase-like"/>
    <property type="match status" value="1"/>
</dbReference>
<dbReference type="GO" id="GO:0005524">
    <property type="term" value="F:ATP binding"/>
    <property type="evidence" value="ECO:0007669"/>
    <property type="project" value="UniProtKB-KW"/>
</dbReference>
<reference evidence="9" key="1">
    <citation type="submission" date="2020-05" db="EMBL/GenBank/DDBJ databases">
        <authorList>
            <person name="Chiriac C."/>
            <person name="Salcher M."/>
            <person name="Ghai R."/>
            <person name="Kavagutti S V."/>
        </authorList>
    </citation>
    <scope>NUCLEOTIDE SEQUENCE</scope>
</reference>
<sequence length="292" mass="32141">MSIELPHLYSGKVRDLYDAGSDRLLMVATDRLSIFDVILPSPVPDKGRVLTAISSYWFEATSDLIDNHVIAVDPSGFPEGVGPEFAGRATLVERTTPVRMECIARGYLFGGAWKEYSGSTTVQGRSMPSGLLEASELPEPIFTPTTKPDFGHDMPMTDAEAIELVGEDRFEEIRSVTLAVYARGAAMAKERGIILADTKLEFGLRPDGSLLLIDEVLTPDSSRYWPGESYAPGGSPPSFDKQYVRDHYLAIGWNQEPPAPPVPSEVIEGTRGRYIEAYERLTGLRFSDWYGG</sequence>
<protein>
    <recommendedName>
        <fullName evidence="3">phosphoribosylaminoimidazolesuccinocarboxamide synthase</fullName>
        <ecNumber evidence="3">6.3.2.6</ecNumber>
    </recommendedName>
</protein>
<dbReference type="InterPro" id="IPR028923">
    <property type="entry name" value="SAICAR_synt/ADE2_N"/>
</dbReference>
<feature type="domain" description="SAICAR synthetase/ADE2 N-terminal" evidence="8">
    <location>
        <begin position="7"/>
        <end position="255"/>
    </location>
</feature>
<dbReference type="GO" id="GO:0006189">
    <property type="term" value="P:'de novo' IMP biosynthetic process"/>
    <property type="evidence" value="ECO:0007669"/>
    <property type="project" value="UniProtKB-UniPathway"/>
</dbReference>
<evidence type="ECO:0000313" key="13">
    <source>
        <dbReference type="EMBL" id="CAB5009824.1"/>
    </source>
</evidence>
<evidence type="ECO:0000313" key="9">
    <source>
        <dbReference type="EMBL" id="CAB4652226.1"/>
    </source>
</evidence>
<dbReference type="GO" id="GO:0005737">
    <property type="term" value="C:cytoplasm"/>
    <property type="evidence" value="ECO:0007669"/>
    <property type="project" value="TreeGrafter"/>
</dbReference>
<accession>A0A6J6KSB3</accession>
<evidence type="ECO:0000313" key="11">
    <source>
        <dbReference type="EMBL" id="CAB4795642.1"/>
    </source>
</evidence>
<keyword evidence="7" id="KW-0067">ATP-binding</keyword>
<evidence type="ECO:0000256" key="4">
    <source>
        <dbReference type="ARBA" id="ARBA00022598"/>
    </source>
</evidence>
<dbReference type="InterPro" id="IPR018236">
    <property type="entry name" value="SAICAR_synthetase_CS"/>
</dbReference>
<gene>
    <name evidence="9" type="ORF">UFOPK2242_00479</name>
    <name evidence="10" type="ORF">UFOPK2925_00641</name>
    <name evidence="11" type="ORF">UFOPK2996_00769</name>
    <name evidence="12" type="ORF">UFOPK3974_00621</name>
    <name evidence="13" type="ORF">UFOPK4071_00658</name>
</gene>
<proteinExistence type="inferred from homology"/>
<evidence type="ECO:0000313" key="12">
    <source>
        <dbReference type="EMBL" id="CAB4985443.1"/>
    </source>
</evidence>
<keyword evidence="6" id="KW-0658">Purine biosynthesis</keyword>
<dbReference type="EMBL" id="CAFBPF010000066">
    <property type="protein sequence ID" value="CAB5009824.1"/>
    <property type="molecule type" value="Genomic_DNA"/>
</dbReference>
<evidence type="ECO:0000256" key="2">
    <source>
        <dbReference type="ARBA" id="ARBA00010190"/>
    </source>
</evidence>
<dbReference type="EC" id="6.3.2.6" evidence="3"/>
<evidence type="ECO:0000256" key="7">
    <source>
        <dbReference type="ARBA" id="ARBA00022840"/>
    </source>
</evidence>
<evidence type="ECO:0000259" key="8">
    <source>
        <dbReference type="Pfam" id="PF01259"/>
    </source>
</evidence>
<dbReference type="Pfam" id="PF01259">
    <property type="entry name" value="SAICAR_synt"/>
    <property type="match status" value="1"/>
</dbReference>
<dbReference type="CDD" id="cd01414">
    <property type="entry name" value="SAICAR_synt_Sc"/>
    <property type="match status" value="1"/>
</dbReference>
<dbReference type="PANTHER" id="PTHR43700:SF1">
    <property type="entry name" value="PHOSPHORIBOSYLAMINOIMIDAZOLE-SUCCINOCARBOXAMIDE SYNTHASE"/>
    <property type="match status" value="1"/>
</dbReference>
<dbReference type="GO" id="GO:0004639">
    <property type="term" value="F:phosphoribosylaminoimidazolesuccinocarboxamide synthase activity"/>
    <property type="evidence" value="ECO:0007669"/>
    <property type="project" value="UniProtKB-EC"/>
</dbReference>
<name>A0A6J6KSB3_9ZZZZ</name>